<evidence type="ECO:0000313" key="5">
    <source>
        <dbReference type="EMBL" id="MBB4268040.1"/>
    </source>
</evidence>
<name>A0A7W6WB80_9PROT</name>
<evidence type="ECO:0000256" key="2">
    <source>
        <dbReference type="ARBA" id="ARBA00022803"/>
    </source>
</evidence>
<dbReference type="PROSITE" id="PS50005">
    <property type="entry name" value="TPR"/>
    <property type="match status" value="1"/>
</dbReference>
<dbReference type="Pfam" id="PF13432">
    <property type="entry name" value="TPR_16"/>
    <property type="match status" value="1"/>
</dbReference>
<dbReference type="PROSITE" id="PS51257">
    <property type="entry name" value="PROKAR_LIPOPROTEIN"/>
    <property type="match status" value="1"/>
</dbReference>
<sequence>MSDRGRAAATLVIPLAVVLALGACATPADPGSPEGDRTEVLFRTLESMARQSEARNDYAKAVEQYGRLATEDPDNETYILGVARNQRYAGEPVQALRLLRRALTREHLTETVPVRLERGRALLAAGMLSDARAEVEALRRDAPTAPGVHGLAGLVADRDGRHAEAQAAYRAALDLNPDDLRSANNLALSLAVTGSLDEAIALQTRTTRHLDATIQMRQNLALLHALAGNMGEAERITRDVLPEDRARRVVADLWRLSGHDGTAAATLGDGSAMP</sequence>
<dbReference type="SMART" id="SM00028">
    <property type="entry name" value="TPR"/>
    <property type="match status" value="2"/>
</dbReference>
<protein>
    <submittedName>
        <fullName evidence="5">Flp pilus assembly protein TadD</fullName>
    </submittedName>
</protein>
<feature type="signal peptide" evidence="4">
    <location>
        <begin position="1"/>
        <end position="25"/>
    </location>
</feature>
<keyword evidence="6" id="KW-1185">Reference proteome</keyword>
<keyword evidence="2 3" id="KW-0802">TPR repeat</keyword>
<dbReference type="InterPro" id="IPR051012">
    <property type="entry name" value="CellSynth/LPSAsmb/PSIAsmb"/>
</dbReference>
<dbReference type="SUPFAM" id="SSF48452">
    <property type="entry name" value="TPR-like"/>
    <property type="match status" value="1"/>
</dbReference>
<keyword evidence="4" id="KW-0732">Signal</keyword>
<feature type="repeat" description="TPR" evidence="3">
    <location>
        <begin position="146"/>
        <end position="179"/>
    </location>
</feature>
<dbReference type="EMBL" id="JACIGK010000045">
    <property type="protein sequence ID" value="MBB4268040.1"/>
    <property type="molecule type" value="Genomic_DNA"/>
</dbReference>
<comment type="caution">
    <text evidence="5">The sequence shown here is derived from an EMBL/GenBank/DDBJ whole genome shotgun (WGS) entry which is preliminary data.</text>
</comment>
<dbReference type="Pfam" id="PF14559">
    <property type="entry name" value="TPR_19"/>
    <property type="match status" value="1"/>
</dbReference>
<dbReference type="PANTHER" id="PTHR45586:SF1">
    <property type="entry name" value="LIPOPOLYSACCHARIDE ASSEMBLY PROTEIN B"/>
    <property type="match status" value="1"/>
</dbReference>
<dbReference type="AlphaFoldDB" id="A0A7W6WB80"/>
<dbReference type="PANTHER" id="PTHR45586">
    <property type="entry name" value="TPR REPEAT-CONTAINING PROTEIN PA4667"/>
    <property type="match status" value="1"/>
</dbReference>
<feature type="chain" id="PRO_5031456436" evidence="4">
    <location>
        <begin position="26"/>
        <end position="274"/>
    </location>
</feature>
<dbReference type="InterPro" id="IPR019734">
    <property type="entry name" value="TPR_rpt"/>
</dbReference>
<organism evidence="5 6">
    <name type="scientific">Roseospira visakhapatnamensis</name>
    <dbReference type="NCBI Taxonomy" id="390880"/>
    <lineage>
        <taxon>Bacteria</taxon>
        <taxon>Pseudomonadati</taxon>
        <taxon>Pseudomonadota</taxon>
        <taxon>Alphaproteobacteria</taxon>
        <taxon>Rhodospirillales</taxon>
        <taxon>Rhodospirillaceae</taxon>
        <taxon>Roseospira</taxon>
    </lineage>
</organism>
<dbReference type="InterPro" id="IPR011990">
    <property type="entry name" value="TPR-like_helical_dom_sf"/>
</dbReference>
<keyword evidence="1" id="KW-0677">Repeat</keyword>
<evidence type="ECO:0000313" key="6">
    <source>
        <dbReference type="Proteomes" id="UP000554286"/>
    </source>
</evidence>
<dbReference type="RefSeq" id="WP_184048516.1">
    <property type="nucleotide sequence ID" value="NZ_JACIGK010000045.1"/>
</dbReference>
<accession>A0A7W6WB80</accession>
<evidence type="ECO:0000256" key="4">
    <source>
        <dbReference type="SAM" id="SignalP"/>
    </source>
</evidence>
<proteinExistence type="predicted"/>
<reference evidence="5 6" key="1">
    <citation type="submission" date="2020-08" db="EMBL/GenBank/DDBJ databases">
        <title>Genome sequencing of Purple Non-Sulfur Bacteria from various extreme environments.</title>
        <authorList>
            <person name="Mayer M."/>
        </authorList>
    </citation>
    <scope>NUCLEOTIDE SEQUENCE [LARGE SCALE GENOMIC DNA]</scope>
    <source>
        <strain evidence="5 6">JA131</strain>
    </source>
</reference>
<evidence type="ECO:0000256" key="3">
    <source>
        <dbReference type="PROSITE-ProRule" id="PRU00339"/>
    </source>
</evidence>
<dbReference type="Proteomes" id="UP000554286">
    <property type="component" value="Unassembled WGS sequence"/>
</dbReference>
<dbReference type="Gene3D" id="1.25.40.10">
    <property type="entry name" value="Tetratricopeptide repeat domain"/>
    <property type="match status" value="1"/>
</dbReference>
<gene>
    <name evidence="5" type="ORF">GGD89_003694</name>
</gene>
<evidence type="ECO:0000256" key="1">
    <source>
        <dbReference type="ARBA" id="ARBA00022737"/>
    </source>
</evidence>